<dbReference type="EMBL" id="VSSQ01053686">
    <property type="protein sequence ID" value="MPN07688.1"/>
    <property type="molecule type" value="Genomic_DNA"/>
</dbReference>
<feature type="compositionally biased region" description="Basic and acidic residues" evidence="1">
    <location>
        <begin position="161"/>
        <end position="176"/>
    </location>
</feature>
<reference evidence="2" key="1">
    <citation type="submission" date="2019-08" db="EMBL/GenBank/DDBJ databases">
        <authorList>
            <person name="Kucharzyk K."/>
            <person name="Murdoch R.W."/>
            <person name="Higgins S."/>
            <person name="Loffler F."/>
        </authorList>
    </citation>
    <scope>NUCLEOTIDE SEQUENCE</scope>
</reference>
<feature type="compositionally biased region" description="Basic and acidic residues" evidence="1">
    <location>
        <begin position="7"/>
        <end position="18"/>
    </location>
</feature>
<feature type="region of interest" description="Disordered" evidence="1">
    <location>
        <begin position="1"/>
        <end position="60"/>
    </location>
</feature>
<gene>
    <name evidence="2" type="ORF">SDC9_154959</name>
</gene>
<evidence type="ECO:0000313" key="2">
    <source>
        <dbReference type="EMBL" id="MPN07688.1"/>
    </source>
</evidence>
<feature type="compositionally biased region" description="Basic and acidic residues" evidence="1">
    <location>
        <begin position="140"/>
        <end position="152"/>
    </location>
</feature>
<organism evidence="2">
    <name type="scientific">bioreactor metagenome</name>
    <dbReference type="NCBI Taxonomy" id="1076179"/>
    <lineage>
        <taxon>unclassified sequences</taxon>
        <taxon>metagenomes</taxon>
        <taxon>ecological metagenomes</taxon>
    </lineage>
</organism>
<protein>
    <submittedName>
        <fullName evidence="2">Uncharacterized protein</fullName>
    </submittedName>
</protein>
<comment type="caution">
    <text evidence="2">The sequence shown here is derived from an EMBL/GenBank/DDBJ whole genome shotgun (WGS) entry which is preliminary data.</text>
</comment>
<sequence length="176" mass="19845">MEIINQKADERAEQPRGKDGKRRVFRLIPQVIAPGGKDRKESGNRRCHSRGQSVHSVGEVHGVYRRHHDEGGEHHVEPPGENQIGVQKWEIQIGGQISGRAQKYGERDGGGQLQKKLLRGRQAGILLFLYLGIIIQKPDGSENQREKEHHDPAPVSCPEVGRPDDEDRRYHGADEH</sequence>
<proteinExistence type="predicted"/>
<accession>A0A645F066</accession>
<feature type="region of interest" description="Disordered" evidence="1">
    <location>
        <begin position="140"/>
        <end position="176"/>
    </location>
</feature>
<name>A0A645F066_9ZZZZ</name>
<dbReference type="AlphaFoldDB" id="A0A645F066"/>
<evidence type="ECO:0000256" key="1">
    <source>
        <dbReference type="SAM" id="MobiDB-lite"/>
    </source>
</evidence>